<sequence length="232" mass="25608">MNQYISNVYKLQSHCNQPNVDVSTGLRLAFNENIHQSYSSASMLLEDLSTLINHQENEIDRYIQAHGEEFRRKLAEKTQRHYHALIGSANESALRVIREKEAVLEKAARRKAELEARAMQLSAEAQVWEAKAKANEAVAAALQAQLQQTMVGCVSQGEVVAGGDVEDAESSYVDPERVVVARGPGCKACGKRVASVVLLPCRHLCVCSECDDVVQTCPLCLSFRSSSIEVYI</sequence>
<name>A0A251RLH8_HELAN</name>
<organism evidence="8 9">
    <name type="scientific">Helianthus annuus</name>
    <name type="common">Common sunflower</name>
    <dbReference type="NCBI Taxonomy" id="4232"/>
    <lineage>
        <taxon>Eukaryota</taxon>
        <taxon>Viridiplantae</taxon>
        <taxon>Streptophyta</taxon>
        <taxon>Embryophyta</taxon>
        <taxon>Tracheophyta</taxon>
        <taxon>Spermatophyta</taxon>
        <taxon>Magnoliopsida</taxon>
        <taxon>eudicotyledons</taxon>
        <taxon>Gunneridae</taxon>
        <taxon>Pentapetalae</taxon>
        <taxon>asterids</taxon>
        <taxon>campanulids</taxon>
        <taxon>Asterales</taxon>
        <taxon>Asteraceae</taxon>
        <taxon>Asteroideae</taxon>
        <taxon>Heliantheae alliance</taxon>
        <taxon>Heliantheae</taxon>
        <taxon>Helianthus</taxon>
    </lineage>
</organism>
<keyword evidence="9" id="KW-1185">Reference proteome</keyword>
<evidence type="ECO:0000256" key="1">
    <source>
        <dbReference type="ARBA" id="ARBA00022723"/>
    </source>
</evidence>
<protein>
    <submittedName>
        <fullName evidence="8">Putative SBP (S-ribonuclease binding protein) family protein</fullName>
    </submittedName>
    <submittedName>
        <fullName evidence="7">Transcription factor C2H2 family</fullName>
    </submittedName>
</protein>
<evidence type="ECO:0000256" key="4">
    <source>
        <dbReference type="PROSITE-ProRule" id="PRU00175"/>
    </source>
</evidence>
<dbReference type="GO" id="GO:0004842">
    <property type="term" value="F:ubiquitin-protein transferase activity"/>
    <property type="evidence" value="ECO:0000318"/>
    <property type="project" value="GO_Central"/>
</dbReference>
<dbReference type="Proteomes" id="UP000215914">
    <property type="component" value="Chromosome 17"/>
</dbReference>
<dbReference type="EMBL" id="CM007906">
    <property type="protein sequence ID" value="OTF85040.1"/>
    <property type="molecule type" value="Genomic_DNA"/>
</dbReference>
<dbReference type="Pfam" id="PF13920">
    <property type="entry name" value="zf-C3HC4_3"/>
    <property type="match status" value="1"/>
</dbReference>
<feature type="coiled-coil region" evidence="5">
    <location>
        <begin position="90"/>
        <end position="131"/>
    </location>
</feature>
<gene>
    <name evidence="8" type="ORF">HannXRQ_Chr17g0535651</name>
    <name evidence="7" type="ORF">HanXRQr2_Chr17g0781361</name>
</gene>
<dbReference type="AlphaFoldDB" id="A0A251RLH8"/>
<dbReference type="CDD" id="cd16649">
    <property type="entry name" value="mRING-HC-C3HC5_CGRF1-like"/>
    <property type="match status" value="1"/>
</dbReference>
<dbReference type="PROSITE" id="PS50089">
    <property type="entry name" value="ZF_RING_2"/>
    <property type="match status" value="1"/>
</dbReference>
<reference evidence="7" key="3">
    <citation type="submission" date="2020-06" db="EMBL/GenBank/DDBJ databases">
        <title>Helianthus annuus Genome sequencing and assembly Release 2.</title>
        <authorList>
            <person name="Gouzy J."/>
            <person name="Langlade N."/>
            <person name="Munos S."/>
        </authorList>
    </citation>
    <scope>NUCLEOTIDE SEQUENCE</scope>
    <source>
        <tissue evidence="7">Leaves</tissue>
    </source>
</reference>
<dbReference type="PIRSF" id="PIRSF036836">
    <property type="entry name" value="RNase_bind_SBP1"/>
    <property type="match status" value="1"/>
</dbReference>
<dbReference type="STRING" id="4232.A0A251RLH8"/>
<dbReference type="PANTHER" id="PTHR42647:SF5">
    <property type="entry name" value="SBP (S-RIBONUCLEASE BINDING PROTEIN) FAMILY PROTEIN"/>
    <property type="match status" value="1"/>
</dbReference>
<keyword evidence="3" id="KW-0862">Zinc</keyword>
<evidence type="ECO:0000259" key="6">
    <source>
        <dbReference type="PROSITE" id="PS50089"/>
    </source>
</evidence>
<reference evidence="7 9" key="1">
    <citation type="journal article" date="2017" name="Nature">
        <title>The sunflower genome provides insights into oil metabolism, flowering and Asterid evolution.</title>
        <authorList>
            <person name="Badouin H."/>
            <person name="Gouzy J."/>
            <person name="Grassa C.J."/>
            <person name="Murat F."/>
            <person name="Staton S.E."/>
            <person name="Cottret L."/>
            <person name="Lelandais-Briere C."/>
            <person name="Owens G.L."/>
            <person name="Carrere S."/>
            <person name="Mayjonade B."/>
            <person name="Legrand L."/>
            <person name="Gill N."/>
            <person name="Kane N.C."/>
            <person name="Bowers J.E."/>
            <person name="Hubner S."/>
            <person name="Bellec A."/>
            <person name="Berard A."/>
            <person name="Berges H."/>
            <person name="Blanchet N."/>
            <person name="Boniface M.C."/>
            <person name="Brunel D."/>
            <person name="Catrice O."/>
            <person name="Chaidir N."/>
            <person name="Claudel C."/>
            <person name="Donnadieu C."/>
            <person name="Faraut T."/>
            <person name="Fievet G."/>
            <person name="Helmstetter N."/>
            <person name="King M."/>
            <person name="Knapp S.J."/>
            <person name="Lai Z."/>
            <person name="Le Paslier M.C."/>
            <person name="Lippi Y."/>
            <person name="Lorenzon L."/>
            <person name="Mandel J.R."/>
            <person name="Marage G."/>
            <person name="Marchand G."/>
            <person name="Marquand E."/>
            <person name="Bret-Mestries E."/>
            <person name="Morien E."/>
            <person name="Nambeesan S."/>
            <person name="Nguyen T."/>
            <person name="Pegot-Espagnet P."/>
            <person name="Pouilly N."/>
            <person name="Raftis F."/>
            <person name="Sallet E."/>
            <person name="Schiex T."/>
            <person name="Thomas J."/>
            <person name="Vandecasteele C."/>
            <person name="Vares D."/>
            <person name="Vear F."/>
            <person name="Vautrin S."/>
            <person name="Crespi M."/>
            <person name="Mangin B."/>
            <person name="Burke J.M."/>
            <person name="Salse J."/>
            <person name="Munos S."/>
            <person name="Vincourt P."/>
            <person name="Rieseberg L.H."/>
            <person name="Langlade N.B."/>
        </authorList>
    </citation>
    <scope>NUCLEOTIDE SEQUENCE [LARGE SCALE GENOMIC DNA]</scope>
    <source>
        <strain evidence="9">cv. SF193</strain>
        <tissue evidence="7">Leaves</tissue>
    </source>
</reference>
<dbReference type="PANTHER" id="PTHR42647">
    <property type="entry name" value="SBP (S-RIBONUCLEASE BINDING PROTEIN) FAMILY PROTEIN"/>
    <property type="match status" value="1"/>
</dbReference>
<evidence type="ECO:0000313" key="8">
    <source>
        <dbReference type="EMBL" id="OTF85040.1"/>
    </source>
</evidence>
<dbReference type="OrthoDB" id="1711136at2759"/>
<dbReference type="InterPro" id="IPR013083">
    <property type="entry name" value="Znf_RING/FYVE/PHD"/>
</dbReference>
<evidence type="ECO:0000256" key="3">
    <source>
        <dbReference type="ARBA" id="ARBA00022833"/>
    </source>
</evidence>
<keyword evidence="2 4" id="KW-0863">Zinc-finger</keyword>
<keyword evidence="1" id="KW-0479">Metal-binding</keyword>
<evidence type="ECO:0000256" key="5">
    <source>
        <dbReference type="SAM" id="Coils"/>
    </source>
</evidence>
<dbReference type="FunFam" id="3.30.40.10:FF:000239">
    <property type="entry name" value="probable BOI-related E3 ubiquitin-protein ligase 2"/>
    <property type="match status" value="1"/>
</dbReference>
<dbReference type="EMBL" id="MNCJ02000332">
    <property type="protein sequence ID" value="KAF5753550.1"/>
    <property type="molecule type" value="Genomic_DNA"/>
</dbReference>
<dbReference type="GO" id="GO:0008270">
    <property type="term" value="F:zinc ion binding"/>
    <property type="evidence" value="ECO:0007669"/>
    <property type="project" value="UniProtKB-KW"/>
</dbReference>
<dbReference type="InterPro" id="IPR001841">
    <property type="entry name" value="Znf_RING"/>
</dbReference>
<dbReference type="FunFam" id="1.10.1170.10:FF:000002">
    <property type="entry name" value="Baculoviral IAP repeat containing 7"/>
    <property type="match status" value="1"/>
</dbReference>
<evidence type="ECO:0000313" key="7">
    <source>
        <dbReference type="EMBL" id="KAF5753550.1"/>
    </source>
</evidence>
<feature type="domain" description="RING-type" evidence="6">
    <location>
        <begin position="186"/>
        <end position="220"/>
    </location>
</feature>
<dbReference type="Gene3D" id="3.30.40.10">
    <property type="entry name" value="Zinc/RING finger domain, C3HC4 (zinc finger)"/>
    <property type="match status" value="1"/>
</dbReference>
<dbReference type="InParanoid" id="A0A251RLH8"/>
<dbReference type="Gramene" id="mRNA:HanXRQr2_Chr17g0781361">
    <property type="protein sequence ID" value="mRNA:HanXRQr2_Chr17g0781361"/>
    <property type="gene ID" value="HanXRQr2_Chr17g0781361"/>
</dbReference>
<dbReference type="OMA" id="PDRFESN"/>
<dbReference type="FunCoup" id="A0A251RLH8">
    <property type="interactions" value="582"/>
</dbReference>
<evidence type="ECO:0000256" key="2">
    <source>
        <dbReference type="ARBA" id="ARBA00022771"/>
    </source>
</evidence>
<accession>A0A251RLH8</accession>
<evidence type="ECO:0000313" key="9">
    <source>
        <dbReference type="Proteomes" id="UP000215914"/>
    </source>
</evidence>
<reference evidence="8" key="2">
    <citation type="submission" date="2017-02" db="EMBL/GenBank/DDBJ databases">
        <title>Sunflower complete genome.</title>
        <authorList>
            <person name="Langlade N."/>
            <person name="Munos S."/>
        </authorList>
    </citation>
    <scope>NUCLEOTIDE SEQUENCE [LARGE SCALE GENOMIC DNA]</scope>
    <source>
        <tissue evidence="8">Leaves</tissue>
    </source>
</reference>
<keyword evidence="5" id="KW-0175">Coiled coil</keyword>
<proteinExistence type="predicted"/>